<feature type="transmembrane region" description="Helical" evidence="1">
    <location>
        <begin position="108"/>
        <end position="129"/>
    </location>
</feature>
<evidence type="ECO:0000313" key="2">
    <source>
        <dbReference type="EMBL" id="KAA6379306.1"/>
    </source>
</evidence>
<evidence type="ECO:0000313" key="3">
    <source>
        <dbReference type="Proteomes" id="UP000324800"/>
    </source>
</evidence>
<organism evidence="2 3">
    <name type="scientific">Streblomastix strix</name>
    <dbReference type="NCBI Taxonomy" id="222440"/>
    <lineage>
        <taxon>Eukaryota</taxon>
        <taxon>Metamonada</taxon>
        <taxon>Preaxostyla</taxon>
        <taxon>Oxymonadida</taxon>
        <taxon>Streblomastigidae</taxon>
        <taxon>Streblomastix</taxon>
    </lineage>
</organism>
<evidence type="ECO:0000256" key="1">
    <source>
        <dbReference type="SAM" id="Phobius"/>
    </source>
</evidence>
<sequence length="146" mass="16416">MQSDDKKSVSSQGSSTLIMNEMENVDQTLPKLQEIFFAILFPLYSKRKRTYAIFELMMWTISSIMILSLGFFRIVGATGLQIIIAIFYNDISTSQPWVITMTRNLVRTVLTVLLVPAITSAITSFDCFAETIINDAGVTISQTSIW</sequence>
<protein>
    <submittedName>
        <fullName evidence="2">Uncharacterized protein</fullName>
    </submittedName>
</protein>
<feature type="transmembrane region" description="Helical" evidence="1">
    <location>
        <begin position="56"/>
        <end position="88"/>
    </location>
</feature>
<keyword evidence="1" id="KW-0812">Transmembrane</keyword>
<gene>
    <name evidence="2" type="ORF">EZS28_025168</name>
</gene>
<reference evidence="2 3" key="1">
    <citation type="submission" date="2019-03" db="EMBL/GenBank/DDBJ databases">
        <title>Single cell metagenomics reveals metabolic interactions within the superorganism composed of flagellate Streblomastix strix and complex community of Bacteroidetes bacteria on its surface.</title>
        <authorList>
            <person name="Treitli S.C."/>
            <person name="Kolisko M."/>
            <person name="Husnik F."/>
            <person name="Keeling P."/>
            <person name="Hampl V."/>
        </authorList>
    </citation>
    <scope>NUCLEOTIDE SEQUENCE [LARGE SCALE GENOMIC DNA]</scope>
    <source>
        <strain evidence="2">ST1C</strain>
    </source>
</reference>
<dbReference type="AlphaFoldDB" id="A0A5J4V9V8"/>
<name>A0A5J4V9V8_9EUKA</name>
<keyword evidence="1" id="KW-1133">Transmembrane helix</keyword>
<dbReference type="Proteomes" id="UP000324800">
    <property type="component" value="Unassembled WGS sequence"/>
</dbReference>
<comment type="caution">
    <text evidence="2">The sequence shown here is derived from an EMBL/GenBank/DDBJ whole genome shotgun (WGS) entry which is preliminary data.</text>
</comment>
<proteinExistence type="predicted"/>
<keyword evidence="1" id="KW-0472">Membrane</keyword>
<accession>A0A5J4V9V8</accession>
<dbReference type="EMBL" id="SNRW01008577">
    <property type="protein sequence ID" value="KAA6379306.1"/>
    <property type="molecule type" value="Genomic_DNA"/>
</dbReference>